<dbReference type="HAMAP" id="MF_01220_B">
    <property type="entry name" value="PyrH_B"/>
    <property type="match status" value="1"/>
</dbReference>
<dbReference type="EMBL" id="CCDP010000001">
    <property type="protein sequence ID" value="CDQ40086.1"/>
    <property type="molecule type" value="Genomic_DNA"/>
</dbReference>
<comment type="subcellular location">
    <subcellularLocation>
        <location evidence="1 12">Cytoplasm</location>
    </subcellularLocation>
</comment>
<dbReference type="UniPathway" id="UPA00159">
    <property type="reaction ID" value="UER00275"/>
</dbReference>
<dbReference type="FunFam" id="3.40.1160.10:FF:000001">
    <property type="entry name" value="Uridylate kinase"/>
    <property type="match status" value="1"/>
</dbReference>
<accession>A0A024QDS1</accession>
<feature type="binding site" evidence="12">
    <location>
        <position position="74"/>
    </location>
    <ligand>
        <name>UMP</name>
        <dbReference type="ChEBI" id="CHEBI:57865"/>
    </ligand>
</feature>
<feature type="binding site" evidence="12">
    <location>
        <begin position="12"/>
        <end position="15"/>
    </location>
    <ligand>
        <name>ATP</name>
        <dbReference type="ChEBI" id="CHEBI:30616"/>
    </ligand>
</feature>
<dbReference type="EC" id="2.7.4.22" evidence="12"/>
<name>A0A024QDS1_9BACI</name>
<dbReference type="GO" id="GO:0044210">
    <property type="term" value="P:'de novo' CTP biosynthetic process"/>
    <property type="evidence" value="ECO:0007669"/>
    <property type="project" value="UniProtKB-UniRule"/>
</dbReference>
<protein>
    <recommendedName>
        <fullName evidence="12">Uridylate kinase</fullName>
        <shortName evidence="12">UK</shortName>
        <ecNumber evidence="12">2.7.4.22</ecNumber>
    </recommendedName>
    <alternativeName>
        <fullName evidence="12">Uridine monophosphate kinase</fullName>
        <shortName evidence="12">UMP kinase</shortName>
        <shortName evidence="12">UMPK</shortName>
    </alternativeName>
</protein>
<feature type="binding site" evidence="12">
    <location>
        <position position="172"/>
    </location>
    <ligand>
        <name>ATP</name>
        <dbReference type="ChEBI" id="CHEBI:30616"/>
    </ligand>
</feature>
<evidence type="ECO:0000313" key="15">
    <source>
        <dbReference type="Proteomes" id="UP000028875"/>
    </source>
</evidence>
<sequence length="240" mass="26224">MTTARYRRIVLKLSGEALSGEEGYGIEPKIIQSIANQVKEVAELGVETAIVVGGGNIWRGKVGSEMGMDRATADYMGMLATIMNSLALQDGLENIGIPTRVQTSIEMRQVAEPYIRRKAIRHLEKKRVVIFAAGTGNPFFSTDTTAALRAAEIEAEVILMAKNNVDGVYTDDPKINKDAEKYENLSYMEMLNEGLGVMDSTASTLCMDNDIPLVVFSIMEEGNIKRVVQGEVIGTTIRGK</sequence>
<dbReference type="OrthoDB" id="9807458at2"/>
<evidence type="ECO:0000256" key="11">
    <source>
        <dbReference type="ARBA" id="ARBA00047767"/>
    </source>
</evidence>
<dbReference type="Proteomes" id="UP000028875">
    <property type="component" value="Unassembled WGS sequence"/>
</dbReference>
<reference evidence="14 15" key="1">
    <citation type="submission" date="2014-03" db="EMBL/GenBank/DDBJ databases">
        <authorList>
            <person name="Urmite Genomes U."/>
        </authorList>
    </citation>
    <scope>NUCLEOTIDE SEQUENCE [LARGE SCALE GENOMIC DNA]</scope>
    <source>
        <strain evidence="14 15">Vm-5</strain>
    </source>
</reference>
<comment type="pathway">
    <text evidence="2 12">Pyrimidine metabolism; CTP biosynthesis via de novo pathway; UDP from UMP (UMPK route): step 1/1.</text>
</comment>
<dbReference type="eggNOG" id="COG0528">
    <property type="taxonomic scope" value="Bacteria"/>
</dbReference>
<proteinExistence type="inferred from homology"/>
<dbReference type="PIRSF" id="PIRSF005650">
    <property type="entry name" value="Uridylate_kin"/>
    <property type="match status" value="1"/>
</dbReference>
<dbReference type="RefSeq" id="WP_021291548.1">
    <property type="nucleotide sequence ID" value="NZ_BNER01000004.1"/>
</dbReference>
<comment type="activity regulation">
    <text evidence="12">Allosterically activated by GTP. Inhibited by UTP.</text>
</comment>
<dbReference type="Pfam" id="PF00696">
    <property type="entry name" value="AA_kinase"/>
    <property type="match status" value="1"/>
</dbReference>
<evidence type="ECO:0000256" key="4">
    <source>
        <dbReference type="ARBA" id="ARBA00022490"/>
    </source>
</evidence>
<dbReference type="GO" id="GO:0005524">
    <property type="term" value="F:ATP binding"/>
    <property type="evidence" value="ECO:0007669"/>
    <property type="project" value="UniProtKB-KW"/>
</dbReference>
<dbReference type="PANTHER" id="PTHR42833">
    <property type="entry name" value="URIDYLATE KINASE"/>
    <property type="match status" value="1"/>
</dbReference>
<dbReference type="GO" id="GO:0033862">
    <property type="term" value="F:UMP kinase activity"/>
    <property type="evidence" value="ECO:0007669"/>
    <property type="project" value="UniProtKB-EC"/>
</dbReference>
<keyword evidence="7 12" id="KW-0547">Nucleotide-binding</keyword>
<reference evidence="15" key="2">
    <citation type="submission" date="2014-05" db="EMBL/GenBank/DDBJ databases">
        <title>Draft genome sequence of Virgibacillus massiliensis Vm-5.</title>
        <authorList>
            <person name="Khelaifia S."/>
            <person name="Croce O."/>
            <person name="Lagier J.C."/>
            <person name="Raoult D."/>
        </authorList>
    </citation>
    <scope>NUCLEOTIDE SEQUENCE [LARGE SCALE GENOMIC DNA]</scope>
    <source>
        <strain evidence="15">Vm-5</strain>
    </source>
</reference>
<dbReference type="InterPro" id="IPR015963">
    <property type="entry name" value="Uridylate_kinase_bac"/>
</dbReference>
<dbReference type="InterPro" id="IPR036393">
    <property type="entry name" value="AceGlu_kinase-like_sf"/>
</dbReference>
<dbReference type="GO" id="GO:0006225">
    <property type="term" value="P:UDP biosynthetic process"/>
    <property type="evidence" value="ECO:0007669"/>
    <property type="project" value="TreeGrafter"/>
</dbReference>
<keyword evidence="5 12" id="KW-0021">Allosteric enzyme</keyword>
<comment type="caution">
    <text evidence="12">Lacks conserved residue(s) required for the propagation of feature annotation.</text>
</comment>
<feature type="binding site" evidence="12">
    <location>
        <begin position="135"/>
        <end position="142"/>
    </location>
    <ligand>
        <name>UMP</name>
        <dbReference type="ChEBI" id="CHEBI:57865"/>
    </ligand>
</feature>
<dbReference type="AlphaFoldDB" id="A0A024QDS1"/>
<dbReference type="STRING" id="1462526.BN990_02404"/>
<evidence type="ECO:0000313" key="14">
    <source>
        <dbReference type="EMBL" id="CDQ40086.1"/>
    </source>
</evidence>
<evidence type="ECO:0000256" key="7">
    <source>
        <dbReference type="ARBA" id="ARBA00022741"/>
    </source>
</evidence>
<evidence type="ECO:0000256" key="9">
    <source>
        <dbReference type="ARBA" id="ARBA00022840"/>
    </source>
</evidence>
<dbReference type="PANTHER" id="PTHR42833:SF4">
    <property type="entry name" value="URIDYLATE KINASE PUMPKIN, CHLOROPLASTIC"/>
    <property type="match status" value="1"/>
</dbReference>
<dbReference type="NCBIfam" id="TIGR02075">
    <property type="entry name" value="pyrH_bact"/>
    <property type="match status" value="1"/>
</dbReference>
<evidence type="ECO:0000256" key="6">
    <source>
        <dbReference type="ARBA" id="ARBA00022679"/>
    </source>
</evidence>
<keyword evidence="9 12" id="KW-0067">ATP-binding</keyword>
<keyword evidence="4 12" id="KW-0963">Cytoplasm</keyword>
<dbReference type="SUPFAM" id="SSF53633">
    <property type="entry name" value="Carbamate kinase-like"/>
    <property type="match status" value="1"/>
</dbReference>
<evidence type="ECO:0000256" key="12">
    <source>
        <dbReference type="HAMAP-Rule" id="MF_01220"/>
    </source>
</evidence>
<dbReference type="Gene3D" id="3.40.1160.10">
    <property type="entry name" value="Acetylglutamate kinase-like"/>
    <property type="match status" value="1"/>
</dbReference>
<comment type="subunit">
    <text evidence="12">Homohexamer.</text>
</comment>
<keyword evidence="8 12" id="KW-0418">Kinase</keyword>
<evidence type="ECO:0000259" key="13">
    <source>
        <dbReference type="Pfam" id="PF00696"/>
    </source>
</evidence>
<organism evidence="14 15">
    <name type="scientific">Virgibacillus massiliensis</name>
    <dbReference type="NCBI Taxonomy" id="1462526"/>
    <lineage>
        <taxon>Bacteria</taxon>
        <taxon>Bacillati</taxon>
        <taxon>Bacillota</taxon>
        <taxon>Bacilli</taxon>
        <taxon>Bacillales</taxon>
        <taxon>Bacillaceae</taxon>
        <taxon>Virgibacillus</taxon>
    </lineage>
</organism>
<feature type="binding site" evidence="12">
    <location>
        <position position="163"/>
    </location>
    <ligand>
        <name>ATP</name>
        <dbReference type="ChEBI" id="CHEBI:30616"/>
    </ligand>
</feature>
<keyword evidence="6 12" id="KW-0808">Transferase</keyword>
<comment type="similarity">
    <text evidence="3 12">Belongs to the UMP kinase family.</text>
</comment>
<keyword evidence="15" id="KW-1185">Reference proteome</keyword>
<evidence type="ECO:0000256" key="3">
    <source>
        <dbReference type="ARBA" id="ARBA00007614"/>
    </source>
</evidence>
<evidence type="ECO:0000256" key="2">
    <source>
        <dbReference type="ARBA" id="ARBA00004791"/>
    </source>
</evidence>
<comment type="caution">
    <text evidence="14">The sequence shown here is derived from an EMBL/GenBank/DDBJ whole genome shotgun (WGS) entry which is preliminary data.</text>
</comment>
<keyword evidence="10 12" id="KW-0665">Pyrimidine biosynthesis</keyword>
<feature type="binding site" evidence="12">
    <location>
        <position position="169"/>
    </location>
    <ligand>
        <name>ATP</name>
        <dbReference type="ChEBI" id="CHEBI:30616"/>
    </ligand>
</feature>
<evidence type="ECO:0000256" key="5">
    <source>
        <dbReference type="ARBA" id="ARBA00022533"/>
    </source>
</evidence>
<feature type="binding site" evidence="12">
    <location>
        <position position="59"/>
    </location>
    <ligand>
        <name>ATP</name>
        <dbReference type="ChEBI" id="CHEBI:30616"/>
    </ligand>
</feature>
<dbReference type="InterPro" id="IPR011817">
    <property type="entry name" value="Uridylate_kinase"/>
</dbReference>
<evidence type="ECO:0000256" key="1">
    <source>
        <dbReference type="ARBA" id="ARBA00004496"/>
    </source>
</evidence>
<feature type="binding site" evidence="12">
    <location>
        <position position="55"/>
    </location>
    <ligand>
        <name>ATP</name>
        <dbReference type="ChEBI" id="CHEBI:30616"/>
    </ligand>
</feature>
<comment type="catalytic activity">
    <reaction evidence="11 12">
        <text>UMP + ATP = UDP + ADP</text>
        <dbReference type="Rhea" id="RHEA:24400"/>
        <dbReference type="ChEBI" id="CHEBI:30616"/>
        <dbReference type="ChEBI" id="CHEBI:57865"/>
        <dbReference type="ChEBI" id="CHEBI:58223"/>
        <dbReference type="ChEBI" id="CHEBI:456216"/>
        <dbReference type="EC" id="2.7.4.22"/>
    </reaction>
</comment>
<feature type="binding site" evidence="12">
    <location>
        <position position="54"/>
    </location>
    <ligand>
        <name>UMP</name>
        <dbReference type="ChEBI" id="CHEBI:57865"/>
    </ligand>
</feature>
<feature type="domain" description="Aspartate/glutamate/uridylate kinase" evidence="13">
    <location>
        <begin position="8"/>
        <end position="217"/>
    </location>
</feature>
<dbReference type="GO" id="GO:0005737">
    <property type="term" value="C:cytoplasm"/>
    <property type="evidence" value="ECO:0007669"/>
    <property type="project" value="UniProtKB-SubCell"/>
</dbReference>
<dbReference type="InterPro" id="IPR001048">
    <property type="entry name" value="Asp/Glu/Uridylate_kinase"/>
</dbReference>
<evidence type="ECO:0000256" key="10">
    <source>
        <dbReference type="ARBA" id="ARBA00022975"/>
    </source>
</evidence>
<gene>
    <name evidence="12 14" type="primary">pyrH</name>
    <name evidence="14" type="ORF">BN990_02404</name>
</gene>
<evidence type="ECO:0000256" key="8">
    <source>
        <dbReference type="ARBA" id="ARBA00022777"/>
    </source>
</evidence>
<comment type="function">
    <text evidence="12">Catalyzes the reversible phosphorylation of UMP to UDP.</text>
</comment>
<feature type="region of interest" description="Involved in allosteric activation by GTP" evidence="12">
    <location>
        <begin position="20"/>
        <end position="25"/>
    </location>
</feature>
<dbReference type="CDD" id="cd04254">
    <property type="entry name" value="AAK_UMPK-PyrH-Ec"/>
    <property type="match status" value="1"/>
</dbReference>